<dbReference type="EMBL" id="JACMSC010000001">
    <property type="protein sequence ID" value="KAG6537337.1"/>
    <property type="molecule type" value="Genomic_DNA"/>
</dbReference>
<gene>
    <name evidence="2" type="ORF">ZIOFF_002425</name>
</gene>
<proteinExistence type="predicted"/>
<accession>A0A8J5HWW7</accession>
<name>A0A8J5HWW7_ZINOF</name>
<dbReference type="PANTHER" id="PTHR31133:SF12">
    <property type="entry name" value="MEMBRANE PROTEIN"/>
    <property type="match status" value="1"/>
</dbReference>
<feature type="transmembrane region" description="Helical" evidence="1">
    <location>
        <begin position="84"/>
        <end position="114"/>
    </location>
</feature>
<dbReference type="InterPro" id="IPR040229">
    <property type="entry name" value="At3g27390-like"/>
</dbReference>
<sequence length="609" mass="67746">MVSLKEVFPIGAVRQSARVAYVIIAFCSALFLGALKALVVGPVAAALLILGNVGVILGLFPAHVAWTIYSIVKSTCINTALRLAFLFVLPVFLGLWLAIAISGSVLVGIGYGFFTPWLSTFEAFREDNETKIIFRFVVDGTWSTIKGSCTVVRDFADICYHSYPLYLKELREKSHDGQSYSIRLIEIPACVAVASMGVVVTIPLYTVIALVKSPYMLFKGWQRLLQDLISREGPFSETACVPIAGLAILLWPLVVLGSFLLAVVSSIFIGLYGSVIVYQERSFKRGVAFVVAMVAEFDEYTNDWLYLREGTILPKPRYRKRKPSQSEEFSIGSNSFRAVKASHASSSAPSMLVPSLAPSRSIRETIQEVKMVQVWGEIMKSCETRGKELVDANIITTFHLREWLQTKGRSQEMVGIGLPSYAFLHNLLFSIKGGSGGILLSGGIEVTHFNRPQDRLLDWFFHPVMVLMEQIRVLNLKDDEVKFLEKLVLFAGNAEQRTKSWINSCLYPLRPPPTDQQEAICVRWSWGVFTNTRYGRGSRVVMKAKGERAAMVPLAVLLRRETSSEKMETPDVLYGQASQSKRGEDLTPIETALRRDPGDCDATYSVFAV</sequence>
<evidence type="ECO:0000313" key="2">
    <source>
        <dbReference type="EMBL" id="KAG6537337.1"/>
    </source>
</evidence>
<feature type="transmembrane region" description="Helical" evidence="1">
    <location>
        <begin position="20"/>
        <end position="39"/>
    </location>
</feature>
<keyword evidence="3" id="KW-1185">Reference proteome</keyword>
<keyword evidence="1" id="KW-0812">Transmembrane</keyword>
<keyword evidence="1" id="KW-1133">Transmembrane helix</keyword>
<reference evidence="2 3" key="1">
    <citation type="submission" date="2020-08" db="EMBL/GenBank/DDBJ databases">
        <title>Plant Genome Project.</title>
        <authorList>
            <person name="Zhang R.-G."/>
        </authorList>
    </citation>
    <scope>NUCLEOTIDE SEQUENCE [LARGE SCALE GENOMIC DNA]</scope>
    <source>
        <tissue evidence="2">Rhizome</tissue>
    </source>
</reference>
<feature type="transmembrane region" description="Helical" evidence="1">
    <location>
        <begin position="185"/>
        <end position="211"/>
    </location>
</feature>
<evidence type="ECO:0000256" key="1">
    <source>
        <dbReference type="SAM" id="Phobius"/>
    </source>
</evidence>
<feature type="transmembrane region" description="Helical" evidence="1">
    <location>
        <begin position="45"/>
        <end position="72"/>
    </location>
</feature>
<evidence type="ECO:0000313" key="3">
    <source>
        <dbReference type="Proteomes" id="UP000734854"/>
    </source>
</evidence>
<dbReference type="AlphaFoldDB" id="A0A8J5HWW7"/>
<dbReference type="Proteomes" id="UP000734854">
    <property type="component" value="Unassembled WGS sequence"/>
</dbReference>
<comment type="caution">
    <text evidence="2">The sequence shown here is derived from an EMBL/GenBank/DDBJ whole genome shotgun (WGS) entry which is preliminary data.</text>
</comment>
<dbReference type="PANTHER" id="PTHR31133">
    <property type="entry name" value="MEMBRANE PROTEIN"/>
    <property type="match status" value="1"/>
</dbReference>
<feature type="transmembrane region" description="Helical" evidence="1">
    <location>
        <begin position="259"/>
        <end position="278"/>
    </location>
</feature>
<protein>
    <submittedName>
        <fullName evidence="2">Uncharacterized protein</fullName>
    </submittedName>
</protein>
<organism evidence="2 3">
    <name type="scientific">Zingiber officinale</name>
    <name type="common">Ginger</name>
    <name type="synonym">Amomum zingiber</name>
    <dbReference type="NCBI Taxonomy" id="94328"/>
    <lineage>
        <taxon>Eukaryota</taxon>
        <taxon>Viridiplantae</taxon>
        <taxon>Streptophyta</taxon>
        <taxon>Embryophyta</taxon>
        <taxon>Tracheophyta</taxon>
        <taxon>Spermatophyta</taxon>
        <taxon>Magnoliopsida</taxon>
        <taxon>Liliopsida</taxon>
        <taxon>Zingiberales</taxon>
        <taxon>Zingiberaceae</taxon>
        <taxon>Zingiber</taxon>
    </lineage>
</organism>
<keyword evidence="1" id="KW-0472">Membrane</keyword>